<dbReference type="OrthoDB" id="9809073at2"/>
<evidence type="ECO:0000256" key="5">
    <source>
        <dbReference type="RuleBase" id="RU000660"/>
    </source>
</evidence>
<feature type="compositionally biased region" description="Low complexity" evidence="6">
    <location>
        <begin position="162"/>
        <end position="175"/>
    </location>
</feature>
<evidence type="ECO:0000256" key="4">
    <source>
        <dbReference type="HAMAP-Rule" id="MF_01368"/>
    </source>
</evidence>
<gene>
    <name evidence="4" type="primary">rplQ</name>
    <name evidence="7" type="ORF">ACM44_05745</name>
</gene>
<protein>
    <recommendedName>
        <fullName evidence="4">Large ribosomal subunit protein bL17</fullName>
    </recommendedName>
</protein>
<name>A0A0J7J0D2_9FLAO</name>
<evidence type="ECO:0000256" key="3">
    <source>
        <dbReference type="ARBA" id="ARBA00023274"/>
    </source>
</evidence>
<evidence type="ECO:0000313" key="8">
    <source>
        <dbReference type="Proteomes" id="UP000035900"/>
    </source>
</evidence>
<dbReference type="STRING" id="1304281.ACM44_05745"/>
<accession>A0A0J7J0D2</accession>
<dbReference type="HAMAP" id="MF_01368">
    <property type="entry name" value="Ribosomal_bL17"/>
    <property type="match status" value="1"/>
</dbReference>
<sequence length="184" mass="20369">MRHGKKINHLGRTASHRKAMLSNMACSLIEHKRINTTVAKAKALRVYVEPLLTKSKEDTTHNRRTVFSYLQSKEAVAELFRTVAPKIAERNGGYTRIIKTGFRPGDAADTAMIELVDFNELYNPNAEEKKATRRSRRAAAPKKEAVATIPAKEEAKAEEPVAEAPAAEIPAAEATDATEEKTEE</sequence>
<evidence type="ECO:0000256" key="6">
    <source>
        <dbReference type="SAM" id="MobiDB-lite"/>
    </source>
</evidence>
<dbReference type="Pfam" id="PF01196">
    <property type="entry name" value="Ribosomal_L17"/>
    <property type="match status" value="1"/>
</dbReference>
<dbReference type="NCBIfam" id="TIGR00059">
    <property type="entry name" value="L17"/>
    <property type="match status" value="1"/>
</dbReference>
<comment type="subunit">
    <text evidence="4">Part of the 50S ribosomal subunit. Contacts protein L32.</text>
</comment>
<dbReference type="Proteomes" id="UP000035900">
    <property type="component" value="Unassembled WGS sequence"/>
</dbReference>
<dbReference type="PATRIC" id="fig|1304281.5.peg.1232"/>
<dbReference type="PANTHER" id="PTHR14413">
    <property type="entry name" value="RIBOSOMAL PROTEIN L17"/>
    <property type="match status" value="1"/>
</dbReference>
<evidence type="ECO:0000313" key="7">
    <source>
        <dbReference type="EMBL" id="KMQ71717.1"/>
    </source>
</evidence>
<reference evidence="7 8" key="1">
    <citation type="journal article" date="2004" name="Int. J. Syst. Evol. Microbiol.">
        <title>Kaistella koreensis gen. nov., sp. nov., a novel member of the Chryseobacterium-Bergeyella-Riemerella branch.</title>
        <authorList>
            <person name="Kim M.K."/>
            <person name="Im W.T."/>
            <person name="Shin Y.K."/>
            <person name="Lim J.H."/>
            <person name="Kim S.H."/>
            <person name="Lee B.C."/>
            <person name="Park M.Y."/>
            <person name="Lee K.Y."/>
            <person name="Lee S.T."/>
        </authorList>
    </citation>
    <scope>NUCLEOTIDE SEQUENCE [LARGE SCALE GENOMIC DNA]</scope>
    <source>
        <strain evidence="7 8">CCUG 49689</strain>
    </source>
</reference>
<dbReference type="InterPro" id="IPR000456">
    <property type="entry name" value="Ribosomal_bL17"/>
</dbReference>
<feature type="compositionally biased region" description="Basic and acidic residues" evidence="6">
    <location>
        <begin position="141"/>
        <end position="159"/>
    </location>
</feature>
<evidence type="ECO:0000256" key="1">
    <source>
        <dbReference type="ARBA" id="ARBA00008777"/>
    </source>
</evidence>
<dbReference type="SUPFAM" id="SSF64263">
    <property type="entry name" value="Prokaryotic ribosomal protein L17"/>
    <property type="match status" value="1"/>
</dbReference>
<dbReference type="FunFam" id="3.90.1030.10:FF:000001">
    <property type="entry name" value="50S ribosomal protein L17"/>
    <property type="match status" value="1"/>
</dbReference>
<dbReference type="InterPro" id="IPR036373">
    <property type="entry name" value="Ribosomal_bL17_sf"/>
</dbReference>
<dbReference type="GO" id="GO:0022625">
    <property type="term" value="C:cytosolic large ribosomal subunit"/>
    <property type="evidence" value="ECO:0007669"/>
    <property type="project" value="TreeGrafter"/>
</dbReference>
<feature type="compositionally biased region" description="Basic residues" evidence="6">
    <location>
        <begin position="131"/>
        <end position="140"/>
    </location>
</feature>
<dbReference type="RefSeq" id="WP_048499066.1">
    <property type="nucleotide sequence ID" value="NZ_LFNG01000006.1"/>
</dbReference>
<keyword evidence="2 4" id="KW-0689">Ribosomal protein</keyword>
<comment type="caution">
    <text evidence="7">The sequence shown here is derived from an EMBL/GenBank/DDBJ whole genome shotgun (WGS) entry which is preliminary data.</text>
</comment>
<dbReference type="PROSITE" id="PS01167">
    <property type="entry name" value="RIBOSOMAL_L17"/>
    <property type="match status" value="1"/>
</dbReference>
<organism evidence="7 8">
    <name type="scientific">Chryseobacterium koreense CCUG 49689</name>
    <dbReference type="NCBI Taxonomy" id="1304281"/>
    <lineage>
        <taxon>Bacteria</taxon>
        <taxon>Pseudomonadati</taxon>
        <taxon>Bacteroidota</taxon>
        <taxon>Flavobacteriia</taxon>
        <taxon>Flavobacteriales</taxon>
        <taxon>Weeksellaceae</taxon>
        <taxon>Chryseobacterium group</taxon>
        <taxon>Chryseobacterium</taxon>
    </lineage>
</organism>
<dbReference type="GO" id="GO:0006412">
    <property type="term" value="P:translation"/>
    <property type="evidence" value="ECO:0007669"/>
    <property type="project" value="UniProtKB-UniRule"/>
</dbReference>
<comment type="similarity">
    <text evidence="1 4 5">Belongs to the bacterial ribosomal protein bL17 family.</text>
</comment>
<dbReference type="InterPro" id="IPR047859">
    <property type="entry name" value="Ribosomal_bL17_CS"/>
</dbReference>
<dbReference type="GO" id="GO:0003735">
    <property type="term" value="F:structural constituent of ribosome"/>
    <property type="evidence" value="ECO:0007669"/>
    <property type="project" value="InterPro"/>
</dbReference>
<feature type="region of interest" description="Disordered" evidence="6">
    <location>
        <begin position="127"/>
        <end position="184"/>
    </location>
</feature>
<dbReference type="AlphaFoldDB" id="A0A0J7J0D2"/>
<keyword evidence="3 4" id="KW-0687">Ribonucleoprotein</keyword>
<dbReference type="EMBL" id="LFNG01000006">
    <property type="protein sequence ID" value="KMQ71717.1"/>
    <property type="molecule type" value="Genomic_DNA"/>
</dbReference>
<keyword evidence="8" id="KW-1185">Reference proteome</keyword>
<dbReference type="Gene3D" id="3.90.1030.10">
    <property type="entry name" value="Ribosomal protein L17"/>
    <property type="match status" value="1"/>
</dbReference>
<dbReference type="PANTHER" id="PTHR14413:SF16">
    <property type="entry name" value="LARGE RIBOSOMAL SUBUNIT PROTEIN BL17M"/>
    <property type="match status" value="1"/>
</dbReference>
<proteinExistence type="inferred from homology"/>
<evidence type="ECO:0000256" key="2">
    <source>
        <dbReference type="ARBA" id="ARBA00022980"/>
    </source>
</evidence>